<dbReference type="Gramene" id="rna-gnl|WGS:JABURB|Cocit.L1904.1">
    <property type="protein sequence ID" value="cds-KAF7848487.1"/>
    <property type="gene ID" value="gene-BT93_L1904"/>
</dbReference>
<dbReference type="EC" id="2.5.1.18" evidence="2"/>
<keyword evidence="4" id="KW-0216">Detoxification</keyword>
<dbReference type="FunFam" id="1.20.1050.10:FF:000012">
    <property type="entry name" value="Tau class glutathione S-transferase"/>
    <property type="match status" value="1"/>
</dbReference>
<evidence type="ECO:0000256" key="2">
    <source>
        <dbReference type="ARBA" id="ARBA00012452"/>
    </source>
</evidence>
<dbReference type="InterPro" id="IPR004045">
    <property type="entry name" value="Glutathione_S-Trfase_N"/>
</dbReference>
<comment type="caution">
    <text evidence="10">The sequence shown here is derived from an EMBL/GenBank/DDBJ whole genome shotgun (WGS) entry which is preliminary data.</text>
</comment>
<reference evidence="10" key="1">
    <citation type="submission" date="2020-05" db="EMBL/GenBank/DDBJ databases">
        <title>WGS assembly of Corymbia citriodora subspecies variegata.</title>
        <authorList>
            <person name="Barry K."/>
            <person name="Hundley H."/>
            <person name="Shu S."/>
            <person name="Jenkins J."/>
            <person name="Grimwood J."/>
            <person name="Baten A."/>
        </authorList>
    </citation>
    <scope>NUCLEOTIDE SEQUENCE</scope>
    <source>
        <strain evidence="10">CV2-018</strain>
    </source>
</reference>
<evidence type="ECO:0000259" key="9">
    <source>
        <dbReference type="PROSITE" id="PS50405"/>
    </source>
</evidence>
<evidence type="ECO:0000256" key="4">
    <source>
        <dbReference type="ARBA" id="ARBA00022575"/>
    </source>
</evidence>
<evidence type="ECO:0000256" key="6">
    <source>
        <dbReference type="ARBA" id="ARBA00025743"/>
    </source>
</evidence>
<dbReference type="PANTHER" id="PTHR11260:SF679">
    <property type="entry name" value="GLUTATHIONE TRANSFERASE"/>
    <property type="match status" value="1"/>
</dbReference>
<evidence type="ECO:0000256" key="7">
    <source>
        <dbReference type="ARBA" id="ARBA00047960"/>
    </source>
</evidence>
<dbReference type="SUPFAM" id="SSF47616">
    <property type="entry name" value="GST C-terminal domain-like"/>
    <property type="match status" value="1"/>
</dbReference>
<name>A0A8T0CLK0_CORYI</name>
<dbReference type="PROSITE" id="PS50404">
    <property type="entry name" value="GST_NTER"/>
    <property type="match status" value="1"/>
</dbReference>
<feature type="domain" description="GST N-terminal" evidence="8">
    <location>
        <begin position="2"/>
        <end position="81"/>
    </location>
</feature>
<keyword evidence="11" id="KW-1185">Reference proteome</keyword>
<proteinExistence type="inferred from homology"/>
<dbReference type="PANTHER" id="PTHR11260">
    <property type="entry name" value="GLUTATHIONE S-TRANSFERASE, GST, SUPERFAMILY, GST DOMAIN CONTAINING"/>
    <property type="match status" value="1"/>
</dbReference>
<dbReference type="CDD" id="cd03058">
    <property type="entry name" value="GST_N_Tau"/>
    <property type="match status" value="1"/>
</dbReference>
<dbReference type="InterPro" id="IPR045074">
    <property type="entry name" value="GST_C_Tau"/>
</dbReference>
<evidence type="ECO:0000313" key="11">
    <source>
        <dbReference type="Proteomes" id="UP000806378"/>
    </source>
</evidence>
<comment type="catalytic activity">
    <reaction evidence="7">
        <text>RX + glutathione = an S-substituted glutathione + a halide anion + H(+)</text>
        <dbReference type="Rhea" id="RHEA:16437"/>
        <dbReference type="ChEBI" id="CHEBI:15378"/>
        <dbReference type="ChEBI" id="CHEBI:16042"/>
        <dbReference type="ChEBI" id="CHEBI:17792"/>
        <dbReference type="ChEBI" id="CHEBI:57925"/>
        <dbReference type="ChEBI" id="CHEBI:90779"/>
        <dbReference type="EC" id="2.5.1.18"/>
    </reaction>
</comment>
<dbReference type="SFLD" id="SFLDS00019">
    <property type="entry name" value="Glutathione_Transferase_(cytos"/>
    <property type="match status" value="1"/>
</dbReference>
<dbReference type="GO" id="GO:0005829">
    <property type="term" value="C:cytosol"/>
    <property type="evidence" value="ECO:0007669"/>
    <property type="project" value="UniProtKB-SubCell"/>
</dbReference>
<protein>
    <recommendedName>
        <fullName evidence="2">glutathione transferase</fullName>
        <ecNumber evidence="2">2.5.1.18</ecNumber>
    </recommendedName>
</protein>
<gene>
    <name evidence="10" type="ORF">BT93_L1904</name>
</gene>
<dbReference type="Pfam" id="PF00043">
    <property type="entry name" value="GST_C"/>
    <property type="match status" value="1"/>
</dbReference>
<dbReference type="InterPro" id="IPR036249">
    <property type="entry name" value="Thioredoxin-like_sf"/>
</dbReference>
<dbReference type="InterPro" id="IPR045073">
    <property type="entry name" value="Omega/Tau-like"/>
</dbReference>
<dbReference type="GO" id="GO:0004364">
    <property type="term" value="F:glutathione transferase activity"/>
    <property type="evidence" value="ECO:0007669"/>
    <property type="project" value="UniProtKB-EC"/>
</dbReference>
<comment type="subcellular location">
    <subcellularLocation>
        <location evidence="1">Cytoplasm</location>
        <location evidence="1">Cytosol</location>
    </subcellularLocation>
</comment>
<dbReference type="InterPro" id="IPR040079">
    <property type="entry name" value="Glutathione_S-Trfase"/>
</dbReference>
<dbReference type="SFLD" id="SFLDG01152">
    <property type="entry name" value="Main.3:_Omega-_and_Tau-like"/>
    <property type="match status" value="1"/>
</dbReference>
<dbReference type="InterPro" id="IPR036282">
    <property type="entry name" value="Glutathione-S-Trfase_C_sf"/>
</dbReference>
<dbReference type="SUPFAM" id="SSF52833">
    <property type="entry name" value="Thioredoxin-like"/>
    <property type="match status" value="1"/>
</dbReference>
<dbReference type="FunFam" id="3.40.30.10:FF:000014">
    <property type="entry name" value="Tau class glutathione S-transferase"/>
    <property type="match status" value="1"/>
</dbReference>
<dbReference type="OrthoDB" id="4951845at2759"/>
<feature type="domain" description="GST C-terminal" evidence="9">
    <location>
        <begin position="86"/>
        <end position="209"/>
    </location>
</feature>
<dbReference type="GO" id="GO:0009407">
    <property type="term" value="P:toxin catabolic process"/>
    <property type="evidence" value="ECO:0007669"/>
    <property type="project" value="UniProtKB-ARBA"/>
</dbReference>
<dbReference type="SFLD" id="SFLDG00358">
    <property type="entry name" value="Main_(cytGST)"/>
    <property type="match status" value="1"/>
</dbReference>
<evidence type="ECO:0000256" key="3">
    <source>
        <dbReference type="ARBA" id="ARBA00022490"/>
    </source>
</evidence>
<dbReference type="InterPro" id="IPR004046">
    <property type="entry name" value="GST_C"/>
</dbReference>
<evidence type="ECO:0000259" key="8">
    <source>
        <dbReference type="PROSITE" id="PS50404"/>
    </source>
</evidence>
<evidence type="ECO:0000256" key="5">
    <source>
        <dbReference type="ARBA" id="ARBA00022679"/>
    </source>
</evidence>
<organism evidence="10 11">
    <name type="scientific">Corymbia citriodora subsp. variegata</name>
    <dbReference type="NCBI Taxonomy" id="360336"/>
    <lineage>
        <taxon>Eukaryota</taxon>
        <taxon>Viridiplantae</taxon>
        <taxon>Streptophyta</taxon>
        <taxon>Embryophyta</taxon>
        <taxon>Tracheophyta</taxon>
        <taxon>Spermatophyta</taxon>
        <taxon>Magnoliopsida</taxon>
        <taxon>eudicotyledons</taxon>
        <taxon>Gunneridae</taxon>
        <taxon>Pentapetalae</taxon>
        <taxon>rosids</taxon>
        <taxon>malvids</taxon>
        <taxon>Myrtales</taxon>
        <taxon>Myrtaceae</taxon>
        <taxon>Myrtoideae</taxon>
        <taxon>Eucalypteae</taxon>
        <taxon>Corymbia</taxon>
    </lineage>
</organism>
<comment type="similarity">
    <text evidence="6">Belongs to the GST superfamily. Tau family.</text>
</comment>
<dbReference type="Proteomes" id="UP000806378">
    <property type="component" value="Unassembled WGS sequence"/>
</dbReference>
<dbReference type="Gene3D" id="1.20.1050.10">
    <property type="match status" value="1"/>
</dbReference>
<dbReference type="EMBL" id="MU090101">
    <property type="protein sequence ID" value="KAF7848487.1"/>
    <property type="molecule type" value="Genomic_DNA"/>
</dbReference>
<dbReference type="PROSITE" id="PS50405">
    <property type="entry name" value="GST_CTER"/>
    <property type="match status" value="1"/>
</dbReference>
<dbReference type="Gene3D" id="3.40.30.10">
    <property type="entry name" value="Glutaredoxin"/>
    <property type="match status" value="1"/>
</dbReference>
<dbReference type="GO" id="GO:0006749">
    <property type="term" value="P:glutathione metabolic process"/>
    <property type="evidence" value="ECO:0007669"/>
    <property type="project" value="InterPro"/>
</dbReference>
<evidence type="ECO:0000256" key="1">
    <source>
        <dbReference type="ARBA" id="ARBA00004514"/>
    </source>
</evidence>
<keyword evidence="3" id="KW-0963">Cytoplasm</keyword>
<evidence type="ECO:0000313" key="10">
    <source>
        <dbReference type="EMBL" id="KAF7848487.1"/>
    </source>
</evidence>
<keyword evidence="5" id="KW-0808">Transferase</keyword>
<accession>A0A8T0CLK0</accession>
<dbReference type="Pfam" id="PF13409">
    <property type="entry name" value="GST_N_2"/>
    <property type="match status" value="1"/>
</dbReference>
<dbReference type="AlphaFoldDB" id="A0A8T0CLK0"/>
<dbReference type="InterPro" id="IPR010987">
    <property type="entry name" value="Glutathione-S-Trfase_C-like"/>
</dbReference>
<sequence>MDGVKLHGAWASPFSNRVVWALKLKGIPFDHIEEDLPNKSALLLQYNPVHKKIPVLVHGSRPICESMVIIEYLEETWPQYPLLPTDPHERAVLRFWVKLIEEKGLNIWIVYRSVGEEQDKAVRESVEMLSILEEHGPNKGKKFFGGDGINIMDIAFGAVACWIGAIEEVSGRKIFDAAKFPRLNAWKANFESSPVIAENLPDQEKLRELLARVREKRLSSSTHK</sequence>
<dbReference type="CDD" id="cd03185">
    <property type="entry name" value="GST_C_Tau"/>
    <property type="match status" value="1"/>
</dbReference>